<dbReference type="AlphaFoldDB" id="A0A6L8VH26"/>
<dbReference type="Gene3D" id="3.10.450.50">
    <property type="match status" value="1"/>
</dbReference>
<dbReference type="EMBL" id="WWNR01000003">
    <property type="protein sequence ID" value="MZQ88629.1"/>
    <property type="molecule type" value="Genomic_DNA"/>
</dbReference>
<dbReference type="InterPro" id="IPR032710">
    <property type="entry name" value="NTF2-like_dom_sf"/>
</dbReference>
<protein>
    <submittedName>
        <fullName evidence="2">Nuclear transport factor 2 family protein</fullName>
    </submittedName>
</protein>
<dbReference type="OrthoDB" id="2083380at2"/>
<accession>A0A6L8VH26</accession>
<sequence length="145" mass="15325">MTDKFNSFSSLLRAALGARLAPAEDMMGMFAADIVFEFPFAPEGMPARLEGRAALAGHLAKLGPLIDFGEMTLGAVHPAGETVVIEFTCTGRGTQTGTPYDQTYISVVTMRDGRIACYRDYWNPLVVLSALGGAEAAAAAYAGRA</sequence>
<feature type="domain" description="SnoaL-like" evidence="1">
    <location>
        <begin position="23"/>
        <end position="116"/>
    </location>
</feature>
<name>A0A6L8VH26_9RHOB</name>
<evidence type="ECO:0000313" key="3">
    <source>
        <dbReference type="Proteomes" id="UP000477083"/>
    </source>
</evidence>
<dbReference type="Proteomes" id="UP000477083">
    <property type="component" value="Unassembled WGS sequence"/>
</dbReference>
<evidence type="ECO:0000313" key="2">
    <source>
        <dbReference type="EMBL" id="MZQ88629.1"/>
    </source>
</evidence>
<proteinExistence type="predicted"/>
<dbReference type="InterPro" id="IPR037401">
    <property type="entry name" value="SnoaL-like"/>
</dbReference>
<keyword evidence="3" id="KW-1185">Reference proteome</keyword>
<gene>
    <name evidence="2" type="ORF">GS660_05925</name>
</gene>
<organism evidence="2 3">
    <name type="scientific">Frigidibacter albus</name>
    <dbReference type="NCBI Taxonomy" id="1465486"/>
    <lineage>
        <taxon>Bacteria</taxon>
        <taxon>Pseudomonadati</taxon>
        <taxon>Pseudomonadota</taxon>
        <taxon>Alphaproteobacteria</taxon>
        <taxon>Rhodobacterales</taxon>
        <taxon>Paracoccaceae</taxon>
        <taxon>Frigidibacter</taxon>
    </lineage>
</organism>
<comment type="caution">
    <text evidence="2">The sequence shown here is derived from an EMBL/GenBank/DDBJ whole genome shotgun (WGS) entry which is preliminary data.</text>
</comment>
<dbReference type="SUPFAM" id="SSF54427">
    <property type="entry name" value="NTF2-like"/>
    <property type="match status" value="1"/>
</dbReference>
<dbReference type="RefSeq" id="WP_161344420.1">
    <property type="nucleotide sequence ID" value="NZ_BMGW01000003.1"/>
</dbReference>
<evidence type="ECO:0000259" key="1">
    <source>
        <dbReference type="Pfam" id="PF12680"/>
    </source>
</evidence>
<dbReference type="Pfam" id="PF12680">
    <property type="entry name" value="SnoaL_2"/>
    <property type="match status" value="1"/>
</dbReference>
<reference evidence="2 3" key="1">
    <citation type="submission" date="2020-01" db="EMBL/GenBank/DDBJ databases">
        <title>Frigidibacter albus SP32T (=CGMCC 1.13995T).</title>
        <authorList>
            <person name="Liao X."/>
        </authorList>
    </citation>
    <scope>NUCLEOTIDE SEQUENCE [LARGE SCALE GENOMIC DNA]</scope>
    <source>
        <strain evidence="2 3">SP32</strain>
    </source>
</reference>